<evidence type="ECO:0000256" key="3">
    <source>
        <dbReference type="SAM" id="SignalP"/>
    </source>
</evidence>
<feature type="signal peptide" evidence="3">
    <location>
        <begin position="1"/>
        <end position="19"/>
    </location>
</feature>
<evidence type="ECO:0000256" key="1">
    <source>
        <dbReference type="ARBA" id="ARBA00022729"/>
    </source>
</evidence>
<dbReference type="Proteomes" id="UP000019374">
    <property type="component" value="Unassembled WGS sequence"/>
</dbReference>
<gene>
    <name evidence="4" type="ORF">OCS_03114</name>
</gene>
<dbReference type="InterPro" id="IPR036908">
    <property type="entry name" value="RlpA-like_sf"/>
</dbReference>
<name>T5AF26_OPHSC</name>
<dbReference type="PANTHER" id="PTHR31836:SF28">
    <property type="entry name" value="SRCR DOMAIN-CONTAINING PROTEIN-RELATED"/>
    <property type="match status" value="1"/>
</dbReference>
<feature type="region of interest" description="Disordered" evidence="2">
    <location>
        <begin position="57"/>
        <end position="92"/>
    </location>
</feature>
<dbReference type="HOGENOM" id="CLU_1741124_0_0_1"/>
<organism evidence="4 5">
    <name type="scientific">Ophiocordyceps sinensis (strain Co18 / CGMCC 3.14243)</name>
    <name type="common">Yarsagumba caterpillar fungus</name>
    <name type="synonym">Hirsutella sinensis</name>
    <dbReference type="NCBI Taxonomy" id="911162"/>
    <lineage>
        <taxon>Eukaryota</taxon>
        <taxon>Fungi</taxon>
        <taxon>Dikarya</taxon>
        <taxon>Ascomycota</taxon>
        <taxon>Pezizomycotina</taxon>
        <taxon>Sordariomycetes</taxon>
        <taxon>Hypocreomycetidae</taxon>
        <taxon>Hypocreales</taxon>
        <taxon>Ophiocordycipitaceae</taxon>
        <taxon>Ophiocordyceps</taxon>
    </lineage>
</organism>
<dbReference type="InterPro" id="IPR051477">
    <property type="entry name" value="Expansin_CellWall"/>
</dbReference>
<dbReference type="eggNOG" id="ENOG502S2E4">
    <property type="taxonomic scope" value="Eukaryota"/>
</dbReference>
<dbReference type="CDD" id="cd22191">
    <property type="entry name" value="DPBB_RlpA_EXP_N-like"/>
    <property type="match status" value="1"/>
</dbReference>
<dbReference type="PANTHER" id="PTHR31836">
    <property type="match status" value="1"/>
</dbReference>
<sequence length="150" mass="16177">MKTAAVASALLAVVAVAHPFRRDNQLHARAMVTVTDWVTHTAYVTKIVDATTTRWITPGAQSAPAPTPTPEDQFYEPGPSAPEPEPSNGNPMCGQKITIHANGKTTTATVRDKCMGCAANNIDVSKKVFMELYGSLDGGRMPVKWSFNNY</sequence>
<evidence type="ECO:0000256" key="2">
    <source>
        <dbReference type="SAM" id="MobiDB-lite"/>
    </source>
</evidence>
<accession>T5AF26</accession>
<keyword evidence="1 3" id="KW-0732">Signal</keyword>
<evidence type="ECO:0000313" key="5">
    <source>
        <dbReference type="Proteomes" id="UP000019374"/>
    </source>
</evidence>
<evidence type="ECO:0000313" key="4">
    <source>
        <dbReference type="EMBL" id="EQL01169.1"/>
    </source>
</evidence>
<feature type="chain" id="PRO_5004596889" evidence="3">
    <location>
        <begin position="20"/>
        <end position="150"/>
    </location>
</feature>
<dbReference type="EMBL" id="KE652567">
    <property type="protein sequence ID" value="EQL01169.1"/>
    <property type="molecule type" value="Genomic_DNA"/>
</dbReference>
<proteinExistence type="predicted"/>
<dbReference type="Gene3D" id="2.40.40.10">
    <property type="entry name" value="RlpA-like domain"/>
    <property type="match status" value="1"/>
</dbReference>
<dbReference type="SUPFAM" id="SSF50685">
    <property type="entry name" value="Barwin-like endoglucanases"/>
    <property type="match status" value="1"/>
</dbReference>
<reference evidence="4 5" key="1">
    <citation type="journal article" date="2013" name="Chin. Sci. Bull.">
        <title>Genome survey uncovers the secrets of sex and lifestyle in caterpillar fungus.</title>
        <authorList>
            <person name="Hu X."/>
            <person name="Zhang Y."/>
            <person name="Xiao G."/>
            <person name="Zheng P."/>
            <person name="Xia Y."/>
            <person name="Zhang X."/>
            <person name="St Leger R.J."/>
            <person name="Liu X."/>
            <person name="Wang C."/>
        </authorList>
    </citation>
    <scope>NUCLEOTIDE SEQUENCE [LARGE SCALE GENOMIC DNA]</scope>
    <source>
        <strain evidence="5">Co18 / CGMCC 3.14243</strain>
        <tissue evidence="4">Fruit-body</tissue>
    </source>
</reference>
<protein>
    <submittedName>
        <fullName evidence="4">Non-Catalytic module family expansin</fullName>
    </submittedName>
</protein>
<dbReference type="AlphaFoldDB" id="T5AF26"/>
<dbReference type="OrthoDB" id="623670at2759"/>